<dbReference type="InterPro" id="IPR047937">
    <property type="entry name" value="Eex_IncN-like"/>
</dbReference>
<dbReference type="EMBL" id="QZEI01000076">
    <property type="protein sequence ID" value="RLV58383.1"/>
    <property type="molecule type" value="Genomic_DNA"/>
</dbReference>
<dbReference type="RefSeq" id="WP_121840320.1">
    <property type="nucleotide sequence ID" value="NZ_ML014825.1"/>
</dbReference>
<gene>
    <name evidence="1" type="ORF">D5018_17700</name>
</gene>
<protein>
    <recommendedName>
        <fullName evidence="3">EexN family lipoprotein</fullName>
    </recommendedName>
</protein>
<dbReference type="OrthoDB" id="6944087at2"/>
<proteinExistence type="predicted"/>
<comment type="caution">
    <text evidence="1">The sequence shown here is derived from an EMBL/GenBank/DDBJ whole genome shotgun (WGS) entry which is preliminary data.</text>
</comment>
<sequence>MKAFLCAIISLFVLCLTGCNKPPEPKFKHKGHTVTWFMKHDEVLKQTLKLCSDDPAKYNKEPDCINALHAANQLSAGELHPIDW</sequence>
<evidence type="ECO:0008006" key="3">
    <source>
        <dbReference type="Google" id="ProtNLM"/>
    </source>
</evidence>
<keyword evidence="2" id="KW-1185">Reference proteome</keyword>
<evidence type="ECO:0000313" key="1">
    <source>
        <dbReference type="EMBL" id="RLV58383.1"/>
    </source>
</evidence>
<accession>A0A3L8PUY0</accession>
<dbReference type="Proteomes" id="UP000281474">
    <property type="component" value="Unassembled WGS sequence"/>
</dbReference>
<reference evidence="1 2" key="1">
    <citation type="submission" date="2018-09" db="EMBL/GenBank/DDBJ databases">
        <title>Phylogeny of the Shewanellaceae, and recommendation for two new genera, Pseudoshewanella and Parashewanella.</title>
        <authorList>
            <person name="Wang G."/>
        </authorList>
    </citation>
    <scope>NUCLEOTIDE SEQUENCE [LARGE SCALE GENOMIC DNA]</scope>
    <source>
        <strain evidence="1 2">C51</strain>
    </source>
</reference>
<dbReference type="NCBIfam" id="NF033894">
    <property type="entry name" value="Eex_IncN"/>
    <property type="match status" value="1"/>
</dbReference>
<evidence type="ECO:0000313" key="2">
    <source>
        <dbReference type="Proteomes" id="UP000281474"/>
    </source>
</evidence>
<dbReference type="AlphaFoldDB" id="A0A3L8PUY0"/>
<organism evidence="1 2">
    <name type="scientific">Parashewanella curva</name>
    <dbReference type="NCBI Taxonomy" id="2338552"/>
    <lineage>
        <taxon>Bacteria</taxon>
        <taxon>Pseudomonadati</taxon>
        <taxon>Pseudomonadota</taxon>
        <taxon>Gammaproteobacteria</taxon>
        <taxon>Alteromonadales</taxon>
        <taxon>Shewanellaceae</taxon>
        <taxon>Parashewanella</taxon>
    </lineage>
</organism>
<name>A0A3L8PUY0_9GAMM</name>